<proteinExistence type="predicted"/>
<feature type="transmembrane region" description="Helical" evidence="1">
    <location>
        <begin position="366"/>
        <end position="384"/>
    </location>
</feature>
<accession>A0ABU7V5N8</accession>
<evidence type="ECO:0008006" key="4">
    <source>
        <dbReference type="Google" id="ProtNLM"/>
    </source>
</evidence>
<keyword evidence="1" id="KW-1133">Transmembrane helix</keyword>
<feature type="transmembrane region" description="Helical" evidence="1">
    <location>
        <begin position="67"/>
        <end position="87"/>
    </location>
</feature>
<dbReference type="RefSeq" id="WP_331791110.1">
    <property type="nucleotide sequence ID" value="NZ_BAAAUO010000004.1"/>
</dbReference>
<name>A0ABU7V5N8_9MICO</name>
<dbReference type="Proteomes" id="UP001351900">
    <property type="component" value="Unassembled WGS sequence"/>
</dbReference>
<organism evidence="2 3">
    <name type="scientific">Microbacterium schleiferi</name>
    <dbReference type="NCBI Taxonomy" id="69362"/>
    <lineage>
        <taxon>Bacteria</taxon>
        <taxon>Bacillati</taxon>
        <taxon>Actinomycetota</taxon>
        <taxon>Actinomycetes</taxon>
        <taxon>Micrococcales</taxon>
        <taxon>Microbacteriaceae</taxon>
        <taxon>Microbacterium</taxon>
    </lineage>
</organism>
<evidence type="ECO:0000256" key="1">
    <source>
        <dbReference type="SAM" id="Phobius"/>
    </source>
</evidence>
<feature type="transmembrane region" description="Helical" evidence="1">
    <location>
        <begin position="335"/>
        <end position="354"/>
    </location>
</feature>
<sequence>MRLDTDRFERLVRWYPRWWRAENAAAFVGTAMDAADAAGLRAPSRGERVAAALAGLGTRLDATTARVAGVAALVLSALVAAASQFGFTYAVPSLLTANLAVQVGLVPALWWTVALACARHRLHLNPTRTLFALGIAMIAATGAALAFASWSVGFDEADAGDPRSLFAALFPAFLAIGSAAAACAVVVAVSDRLPRRRGMRVLIVVTCMVGAALSLPLVAVMLMSPITTLLLSGAAVVIVALAWPDHRERGSAAASAGDSDADAGRRRRAARALASAAGITSLLGIGFAVSGSLYTTLDSTEAMIVGMRAAAGCGILVVLALALRAPRRTARQQRAVWGAATLGALTLVLVVTGWGTMLPSGNPRPIGAVVWLLPAAAIVWLVWASTWRNRSLALAICLIVAVSLPVTGQILAAVLGILTPIVALVVAFLRVTAPAQQRAQVEPA</sequence>
<protein>
    <recommendedName>
        <fullName evidence="4">Integral membrane protein</fullName>
    </recommendedName>
</protein>
<feature type="transmembrane region" description="Helical" evidence="1">
    <location>
        <begin position="201"/>
        <end position="220"/>
    </location>
</feature>
<feature type="transmembrane region" description="Helical" evidence="1">
    <location>
        <begin position="130"/>
        <end position="153"/>
    </location>
</feature>
<feature type="transmembrane region" description="Helical" evidence="1">
    <location>
        <begin position="99"/>
        <end position="118"/>
    </location>
</feature>
<evidence type="ECO:0000313" key="3">
    <source>
        <dbReference type="Proteomes" id="UP001351900"/>
    </source>
</evidence>
<keyword evidence="3" id="KW-1185">Reference proteome</keyword>
<evidence type="ECO:0000313" key="2">
    <source>
        <dbReference type="EMBL" id="MEF2254590.1"/>
    </source>
</evidence>
<reference evidence="2 3" key="1">
    <citation type="submission" date="2024-01" db="EMBL/GenBank/DDBJ databases">
        <title>the genome sequence of strain Microbacterium schleiferi NBRC 15075.</title>
        <authorList>
            <person name="Ding Y."/>
            <person name="Zhang G."/>
        </authorList>
    </citation>
    <scope>NUCLEOTIDE SEQUENCE [LARGE SCALE GENOMIC DNA]</scope>
    <source>
        <strain evidence="2 3">NBRC 15075</strain>
    </source>
</reference>
<feature type="transmembrane region" description="Helical" evidence="1">
    <location>
        <begin position="303"/>
        <end position="323"/>
    </location>
</feature>
<feature type="transmembrane region" description="Helical" evidence="1">
    <location>
        <begin position="413"/>
        <end position="431"/>
    </location>
</feature>
<feature type="transmembrane region" description="Helical" evidence="1">
    <location>
        <begin position="391"/>
        <end position="407"/>
    </location>
</feature>
<keyword evidence="1" id="KW-0472">Membrane</keyword>
<feature type="transmembrane region" description="Helical" evidence="1">
    <location>
        <begin position="273"/>
        <end position="297"/>
    </location>
</feature>
<dbReference type="EMBL" id="JAZHOV010000003">
    <property type="protein sequence ID" value="MEF2254590.1"/>
    <property type="molecule type" value="Genomic_DNA"/>
</dbReference>
<keyword evidence="1" id="KW-0812">Transmembrane</keyword>
<feature type="transmembrane region" description="Helical" evidence="1">
    <location>
        <begin position="165"/>
        <end position="189"/>
    </location>
</feature>
<gene>
    <name evidence="2" type="ORF">V2V91_05490</name>
</gene>
<comment type="caution">
    <text evidence="2">The sequence shown here is derived from an EMBL/GenBank/DDBJ whole genome shotgun (WGS) entry which is preliminary data.</text>
</comment>
<feature type="transmembrane region" description="Helical" evidence="1">
    <location>
        <begin position="226"/>
        <end position="243"/>
    </location>
</feature>